<reference evidence="1" key="2">
    <citation type="submission" date="2020-09" db="EMBL/GenBank/DDBJ databases">
        <authorList>
            <person name="Sun Q."/>
            <person name="Ohkuma M."/>
        </authorList>
    </citation>
    <scope>NUCLEOTIDE SEQUENCE</scope>
    <source>
        <strain evidence="1">JCM 4790</strain>
    </source>
</reference>
<evidence type="ECO:0000313" key="2">
    <source>
        <dbReference type="Proteomes" id="UP000619244"/>
    </source>
</evidence>
<gene>
    <name evidence="1" type="ORF">GCM10010358_68290</name>
</gene>
<name>A0A918U7Z5_9ACTN</name>
<dbReference type="EMBL" id="BMVU01000055">
    <property type="protein sequence ID" value="GGY05235.1"/>
    <property type="molecule type" value="Genomic_DNA"/>
</dbReference>
<comment type="caution">
    <text evidence="1">The sequence shown here is derived from an EMBL/GenBank/DDBJ whole genome shotgun (WGS) entry which is preliminary data.</text>
</comment>
<keyword evidence="2" id="KW-1185">Reference proteome</keyword>
<dbReference type="Proteomes" id="UP000619244">
    <property type="component" value="Unassembled WGS sequence"/>
</dbReference>
<protein>
    <submittedName>
        <fullName evidence="1">Uncharacterized protein</fullName>
    </submittedName>
</protein>
<reference evidence="1" key="1">
    <citation type="journal article" date="2014" name="Int. J. Syst. Evol. Microbiol.">
        <title>Complete genome sequence of Corynebacterium casei LMG S-19264T (=DSM 44701T), isolated from a smear-ripened cheese.</title>
        <authorList>
            <consortium name="US DOE Joint Genome Institute (JGI-PGF)"/>
            <person name="Walter F."/>
            <person name="Albersmeier A."/>
            <person name="Kalinowski J."/>
            <person name="Ruckert C."/>
        </authorList>
    </citation>
    <scope>NUCLEOTIDE SEQUENCE</scope>
    <source>
        <strain evidence="1">JCM 4790</strain>
    </source>
</reference>
<accession>A0A918U7Z5</accession>
<evidence type="ECO:0000313" key="1">
    <source>
        <dbReference type="EMBL" id="GGY05235.1"/>
    </source>
</evidence>
<dbReference type="RefSeq" id="WP_190194216.1">
    <property type="nucleotide sequence ID" value="NZ_BMVU01000055.1"/>
</dbReference>
<organism evidence="1 2">
    <name type="scientific">Streptomyces minutiscleroticus</name>
    <dbReference type="NCBI Taxonomy" id="68238"/>
    <lineage>
        <taxon>Bacteria</taxon>
        <taxon>Bacillati</taxon>
        <taxon>Actinomycetota</taxon>
        <taxon>Actinomycetes</taxon>
        <taxon>Kitasatosporales</taxon>
        <taxon>Streptomycetaceae</taxon>
        <taxon>Streptomyces</taxon>
    </lineage>
</organism>
<proteinExistence type="predicted"/>
<sequence length="245" mass="26802">MSEPHLPVPDGGTLTWLPLKPIGHQFTRDEVAVLDLHGEAHVMDAPYSCDVCDMAPRWQITEHAVHVQDPCPYPDGITTTITLNVPSGRILVTDDLRPVYRWERKGRADYSTALGQAQVVRAMAAIGCAFGPVGNTCPGLYRTGEDSFVIARPRYSEDENGDPDLPEDTCLANICTALWAYSIADVEHWKARGGDPGSLGWTDTIVDITPGTYQFTHHSGERGFDSDTADAVIFAHIQRIGEAQS</sequence>
<dbReference type="AlphaFoldDB" id="A0A918U7Z5"/>